<dbReference type="Proteomes" id="UP000694866">
    <property type="component" value="Unplaced"/>
</dbReference>
<name>A0A9R1SVX9_9HYME</name>
<evidence type="ECO:0000259" key="2">
    <source>
        <dbReference type="Pfam" id="PF16020"/>
    </source>
</evidence>
<protein>
    <submittedName>
        <fullName evidence="4">Uncharacterized protein COX7B</fullName>
    </submittedName>
</protein>
<dbReference type="PANTHER" id="PTHR22133:SF2">
    <property type="entry name" value="AT01821P-RELATED"/>
    <property type="match status" value="1"/>
</dbReference>
<dbReference type="Pfam" id="PF16020">
    <property type="entry name" value="Deltameth_res"/>
    <property type="match status" value="1"/>
</dbReference>
<sequence length="96" mass="10922">MTTRIVRPVAQIARNGVRRYHGDSKPFKWPSMDECGVPQGSWKEYYDKKQKLFNMQLVGGLLFLGGAFTVARMSGALYMNLGPKLPEGYVPVKYYD</sequence>
<keyword evidence="1" id="KW-1133">Transmembrane helix</keyword>
<accession>A0A9R1SVX9</accession>
<reference evidence="4" key="1">
    <citation type="submission" date="2025-08" db="UniProtKB">
        <authorList>
            <consortium name="RefSeq"/>
        </authorList>
    </citation>
    <scope>IDENTIFICATION</scope>
    <source>
        <strain evidence="4">USDA-PBARC FA_bdor</strain>
        <tissue evidence="4">Whole organism</tissue>
    </source>
</reference>
<dbReference type="KEGG" id="fas:105263549"/>
<keyword evidence="1" id="KW-0472">Membrane</keyword>
<dbReference type="OrthoDB" id="9981889at2759"/>
<evidence type="ECO:0000256" key="1">
    <source>
        <dbReference type="SAM" id="Phobius"/>
    </source>
</evidence>
<dbReference type="RefSeq" id="XP_011298119.1">
    <property type="nucleotide sequence ID" value="XM_011299817.1"/>
</dbReference>
<dbReference type="InterPro" id="IPR031973">
    <property type="entry name" value="Deltameth_res_prag01"/>
</dbReference>
<dbReference type="GeneID" id="105263549"/>
<feature type="domain" description="Deltamethrin resistance protein prag01" evidence="2">
    <location>
        <begin position="33"/>
        <end position="83"/>
    </location>
</feature>
<dbReference type="AlphaFoldDB" id="A0A9R1SVX9"/>
<dbReference type="CTD" id="1349"/>
<keyword evidence="3" id="KW-1185">Reference proteome</keyword>
<organism evidence="3 4">
    <name type="scientific">Fopius arisanus</name>
    <dbReference type="NCBI Taxonomy" id="64838"/>
    <lineage>
        <taxon>Eukaryota</taxon>
        <taxon>Metazoa</taxon>
        <taxon>Ecdysozoa</taxon>
        <taxon>Arthropoda</taxon>
        <taxon>Hexapoda</taxon>
        <taxon>Insecta</taxon>
        <taxon>Pterygota</taxon>
        <taxon>Neoptera</taxon>
        <taxon>Endopterygota</taxon>
        <taxon>Hymenoptera</taxon>
        <taxon>Apocrita</taxon>
        <taxon>Ichneumonoidea</taxon>
        <taxon>Braconidae</taxon>
        <taxon>Opiinae</taxon>
        <taxon>Fopius</taxon>
    </lineage>
</organism>
<keyword evidence="1" id="KW-0812">Transmembrane</keyword>
<gene>
    <name evidence="4" type="primary">COX7B</name>
</gene>
<evidence type="ECO:0000313" key="4">
    <source>
        <dbReference type="RefSeq" id="XP_011298119.1"/>
    </source>
</evidence>
<feature type="transmembrane region" description="Helical" evidence="1">
    <location>
        <begin position="57"/>
        <end position="79"/>
    </location>
</feature>
<dbReference type="PANTHER" id="PTHR22133">
    <property type="entry name" value="AT01821P-RELATED"/>
    <property type="match status" value="1"/>
</dbReference>
<evidence type="ECO:0000313" key="3">
    <source>
        <dbReference type="Proteomes" id="UP000694866"/>
    </source>
</evidence>
<proteinExistence type="predicted"/>